<dbReference type="EMBL" id="BART01014771">
    <property type="protein sequence ID" value="GAG77037.1"/>
    <property type="molecule type" value="Genomic_DNA"/>
</dbReference>
<sequence>IFFTYIHPYFLNKLDQDLKVNTTILRLNKIKTKLVRGKKCYIVQIVEQRLKI</sequence>
<accession>X1B6Y3</accession>
<feature type="non-terminal residue" evidence="1">
    <location>
        <position position="1"/>
    </location>
</feature>
<gene>
    <name evidence="1" type="ORF">S01H4_29174</name>
</gene>
<evidence type="ECO:0000313" key="1">
    <source>
        <dbReference type="EMBL" id="GAG77037.1"/>
    </source>
</evidence>
<protein>
    <submittedName>
        <fullName evidence="1">Uncharacterized protein</fullName>
    </submittedName>
</protein>
<comment type="caution">
    <text evidence="1">The sequence shown here is derived from an EMBL/GenBank/DDBJ whole genome shotgun (WGS) entry which is preliminary data.</text>
</comment>
<name>X1B6Y3_9ZZZZ</name>
<organism evidence="1">
    <name type="scientific">marine sediment metagenome</name>
    <dbReference type="NCBI Taxonomy" id="412755"/>
    <lineage>
        <taxon>unclassified sequences</taxon>
        <taxon>metagenomes</taxon>
        <taxon>ecological metagenomes</taxon>
    </lineage>
</organism>
<proteinExistence type="predicted"/>
<reference evidence="1" key="1">
    <citation type="journal article" date="2014" name="Front. Microbiol.">
        <title>High frequency of phylogenetically diverse reductive dehalogenase-homologous genes in deep subseafloor sedimentary metagenomes.</title>
        <authorList>
            <person name="Kawai M."/>
            <person name="Futagami T."/>
            <person name="Toyoda A."/>
            <person name="Takaki Y."/>
            <person name="Nishi S."/>
            <person name="Hori S."/>
            <person name="Arai W."/>
            <person name="Tsubouchi T."/>
            <person name="Morono Y."/>
            <person name="Uchiyama I."/>
            <person name="Ito T."/>
            <person name="Fujiyama A."/>
            <person name="Inagaki F."/>
            <person name="Takami H."/>
        </authorList>
    </citation>
    <scope>NUCLEOTIDE SEQUENCE</scope>
    <source>
        <strain evidence="1">Expedition CK06-06</strain>
    </source>
</reference>
<dbReference type="AlphaFoldDB" id="X1B6Y3"/>